<dbReference type="OrthoDB" id="7414613at2759"/>
<protein>
    <recommendedName>
        <fullName evidence="8">Gustatory receptor</fullName>
    </recommendedName>
</protein>
<dbReference type="GO" id="GO:0005886">
    <property type="term" value="C:plasma membrane"/>
    <property type="evidence" value="ECO:0007669"/>
    <property type="project" value="UniProtKB-SubCell"/>
</dbReference>
<comment type="subcellular location">
    <subcellularLocation>
        <location evidence="1">Cell membrane</location>
        <topology evidence="1">Multi-pass membrane protein</topology>
    </subcellularLocation>
</comment>
<evidence type="ECO:0000313" key="7">
    <source>
        <dbReference type="Proteomes" id="UP000299102"/>
    </source>
</evidence>
<dbReference type="AlphaFoldDB" id="A0A4C1UG61"/>
<evidence type="ECO:0000256" key="4">
    <source>
        <dbReference type="ARBA" id="ARBA00022989"/>
    </source>
</evidence>
<evidence type="ECO:0000313" key="6">
    <source>
        <dbReference type="EMBL" id="GBP24946.1"/>
    </source>
</evidence>
<reference evidence="6 7" key="1">
    <citation type="journal article" date="2019" name="Commun. Biol.">
        <title>The bagworm genome reveals a unique fibroin gene that provides high tensile strength.</title>
        <authorList>
            <person name="Kono N."/>
            <person name="Nakamura H."/>
            <person name="Ohtoshi R."/>
            <person name="Tomita M."/>
            <person name="Numata K."/>
            <person name="Arakawa K."/>
        </authorList>
    </citation>
    <scope>NUCLEOTIDE SEQUENCE [LARGE SCALE GENOMIC DNA]</scope>
</reference>
<evidence type="ECO:0000256" key="3">
    <source>
        <dbReference type="ARBA" id="ARBA00022692"/>
    </source>
</evidence>
<dbReference type="InterPro" id="IPR013604">
    <property type="entry name" value="7TM_chemorcpt"/>
</dbReference>
<keyword evidence="5" id="KW-0472">Membrane</keyword>
<dbReference type="Proteomes" id="UP000299102">
    <property type="component" value="Unassembled WGS sequence"/>
</dbReference>
<dbReference type="Pfam" id="PF08395">
    <property type="entry name" value="7tm_7"/>
    <property type="match status" value="1"/>
</dbReference>
<evidence type="ECO:0000256" key="5">
    <source>
        <dbReference type="ARBA" id="ARBA00023136"/>
    </source>
</evidence>
<keyword evidence="7" id="KW-1185">Reference proteome</keyword>
<sequence length="266" mass="30126">MKGYPTDDALVGCYVLGKTLGRSADLKKNFVKETIVIGVDVSEKNSLERVLTMFQPCDFEDSVSRHVHLASIHEVRAARGRPIIVEWERRKAFGGPLSFGVVSWAVEWRGHNALSLREDCGRRILHISRIKKLRCKILSIKEEYGPPNSYIIGFGTRLAKVMYVTVVLSAACERLYNEVSELKVVCVDLIQKPTDGELMSITYYNFKRHVLKLELRRMAKKVIRLCSVRCEKFRACGLFTVDAALPLRLAGLVATYSIVLLQFAFL</sequence>
<dbReference type="GO" id="GO:0050909">
    <property type="term" value="P:sensory perception of taste"/>
    <property type="evidence" value="ECO:0007669"/>
    <property type="project" value="InterPro"/>
</dbReference>
<name>A0A4C1UG61_EUMVA</name>
<proteinExistence type="predicted"/>
<dbReference type="EMBL" id="BGZK01000167">
    <property type="protein sequence ID" value="GBP24946.1"/>
    <property type="molecule type" value="Genomic_DNA"/>
</dbReference>
<organism evidence="6 7">
    <name type="scientific">Eumeta variegata</name>
    <name type="common">Bagworm moth</name>
    <name type="synonym">Eumeta japonica</name>
    <dbReference type="NCBI Taxonomy" id="151549"/>
    <lineage>
        <taxon>Eukaryota</taxon>
        <taxon>Metazoa</taxon>
        <taxon>Ecdysozoa</taxon>
        <taxon>Arthropoda</taxon>
        <taxon>Hexapoda</taxon>
        <taxon>Insecta</taxon>
        <taxon>Pterygota</taxon>
        <taxon>Neoptera</taxon>
        <taxon>Endopterygota</taxon>
        <taxon>Lepidoptera</taxon>
        <taxon>Glossata</taxon>
        <taxon>Ditrysia</taxon>
        <taxon>Tineoidea</taxon>
        <taxon>Psychidae</taxon>
        <taxon>Oiketicinae</taxon>
        <taxon>Eumeta</taxon>
    </lineage>
</organism>
<keyword evidence="4" id="KW-1133">Transmembrane helix</keyword>
<gene>
    <name evidence="6" type="ORF">EVAR_12613_1</name>
</gene>
<evidence type="ECO:0000256" key="2">
    <source>
        <dbReference type="ARBA" id="ARBA00022475"/>
    </source>
</evidence>
<keyword evidence="3" id="KW-0812">Transmembrane</keyword>
<comment type="caution">
    <text evidence="6">The sequence shown here is derived from an EMBL/GenBank/DDBJ whole genome shotgun (WGS) entry which is preliminary data.</text>
</comment>
<accession>A0A4C1UG61</accession>
<keyword evidence="2" id="KW-1003">Cell membrane</keyword>
<evidence type="ECO:0008006" key="8">
    <source>
        <dbReference type="Google" id="ProtNLM"/>
    </source>
</evidence>
<evidence type="ECO:0000256" key="1">
    <source>
        <dbReference type="ARBA" id="ARBA00004651"/>
    </source>
</evidence>